<keyword evidence="3" id="KW-1185">Reference proteome</keyword>
<keyword evidence="1" id="KW-0472">Membrane</keyword>
<protein>
    <submittedName>
        <fullName evidence="2">Uncharacterized protein</fullName>
    </submittedName>
</protein>
<evidence type="ECO:0000313" key="3">
    <source>
        <dbReference type="Proteomes" id="UP000295371"/>
    </source>
</evidence>
<dbReference type="AlphaFoldDB" id="A0A4R7J6G1"/>
<organism evidence="2 3">
    <name type="scientific">Naumannella halotolerans</name>
    <dbReference type="NCBI Taxonomy" id="993414"/>
    <lineage>
        <taxon>Bacteria</taxon>
        <taxon>Bacillati</taxon>
        <taxon>Actinomycetota</taxon>
        <taxon>Actinomycetes</taxon>
        <taxon>Propionibacteriales</taxon>
        <taxon>Propionibacteriaceae</taxon>
        <taxon>Naumannella</taxon>
    </lineage>
</organism>
<sequence>MMIVSSLICTAVLMVATGLGCVRTRPSARVFPGLLQVAGAWSACLLLVDLWRRGAVTVASIATLLTVCAVSMIWLRRAAGSTEDTSDDFQLWESELASPEVSEE</sequence>
<evidence type="ECO:0000256" key="1">
    <source>
        <dbReference type="SAM" id="Phobius"/>
    </source>
</evidence>
<reference evidence="2 3" key="1">
    <citation type="submission" date="2019-03" db="EMBL/GenBank/DDBJ databases">
        <title>Genomic Encyclopedia of Archaeal and Bacterial Type Strains, Phase II (KMG-II): from individual species to whole genera.</title>
        <authorList>
            <person name="Goeker M."/>
        </authorList>
    </citation>
    <scope>NUCLEOTIDE SEQUENCE [LARGE SCALE GENOMIC DNA]</scope>
    <source>
        <strain evidence="2 3">DSM 24323</strain>
    </source>
</reference>
<keyword evidence="1" id="KW-0812">Transmembrane</keyword>
<proteinExistence type="predicted"/>
<gene>
    <name evidence="2" type="ORF">CLV29_0573</name>
</gene>
<feature type="transmembrane region" description="Helical" evidence="1">
    <location>
        <begin position="55"/>
        <end position="75"/>
    </location>
</feature>
<comment type="caution">
    <text evidence="2">The sequence shown here is derived from an EMBL/GenBank/DDBJ whole genome shotgun (WGS) entry which is preliminary data.</text>
</comment>
<dbReference type="EMBL" id="SOAW01000001">
    <property type="protein sequence ID" value="TDT32982.1"/>
    <property type="molecule type" value="Genomic_DNA"/>
</dbReference>
<dbReference type="RefSeq" id="WP_166649106.1">
    <property type="nucleotide sequence ID" value="NZ_SOAW01000001.1"/>
</dbReference>
<feature type="transmembrane region" description="Helical" evidence="1">
    <location>
        <begin position="30"/>
        <end position="48"/>
    </location>
</feature>
<dbReference type="Proteomes" id="UP000295371">
    <property type="component" value="Unassembled WGS sequence"/>
</dbReference>
<keyword evidence="1" id="KW-1133">Transmembrane helix</keyword>
<name>A0A4R7J6G1_9ACTN</name>
<accession>A0A4R7J6G1</accession>
<evidence type="ECO:0000313" key="2">
    <source>
        <dbReference type="EMBL" id="TDT32982.1"/>
    </source>
</evidence>